<protein>
    <submittedName>
        <fullName evidence="2">Uncharacterized protein</fullName>
    </submittedName>
</protein>
<feature type="compositionally biased region" description="Polar residues" evidence="1">
    <location>
        <begin position="92"/>
        <end position="108"/>
    </location>
</feature>
<dbReference type="Proteomes" id="UP000321717">
    <property type="component" value="Unassembled WGS sequence"/>
</dbReference>
<sequence length="108" mass="10456">MNAIETAGSVAAYAATRPAQPQAPTKAGASSEISSPSVSVSSASQSFSGYGDLILSSASKGSDMAATPDGDESPSGSEVNDGDADDATANTPSLSFSDAGTYSLSVAA</sequence>
<feature type="region of interest" description="Disordered" evidence="1">
    <location>
        <begin position="1"/>
        <end position="45"/>
    </location>
</feature>
<accession>A0A512HGQ4</accession>
<evidence type="ECO:0000313" key="3">
    <source>
        <dbReference type="Proteomes" id="UP000321717"/>
    </source>
</evidence>
<evidence type="ECO:0000256" key="1">
    <source>
        <dbReference type="SAM" id="MobiDB-lite"/>
    </source>
</evidence>
<comment type="caution">
    <text evidence="2">The sequence shown here is derived from an EMBL/GenBank/DDBJ whole genome shotgun (WGS) entry which is preliminary data.</text>
</comment>
<feature type="region of interest" description="Disordered" evidence="1">
    <location>
        <begin position="60"/>
        <end position="108"/>
    </location>
</feature>
<evidence type="ECO:0000313" key="2">
    <source>
        <dbReference type="EMBL" id="GEO84622.1"/>
    </source>
</evidence>
<dbReference type="RefSeq" id="WP_147179385.1">
    <property type="nucleotide sequence ID" value="NZ_BJZP01000005.1"/>
</dbReference>
<organism evidence="2 3">
    <name type="scientific">Ciceribacter naphthalenivorans</name>
    <dbReference type="NCBI Taxonomy" id="1118451"/>
    <lineage>
        <taxon>Bacteria</taxon>
        <taxon>Pseudomonadati</taxon>
        <taxon>Pseudomonadota</taxon>
        <taxon>Alphaproteobacteria</taxon>
        <taxon>Hyphomicrobiales</taxon>
        <taxon>Rhizobiaceae</taxon>
        <taxon>Ciceribacter</taxon>
    </lineage>
</organism>
<dbReference type="AlphaFoldDB" id="A0A512HGQ4"/>
<keyword evidence="3" id="KW-1185">Reference proteome</keyword>
<name>A0A512HGQ4_9HYPH</name>
<proteinExistence type="predicted"/>
<dbReference type="EMBL" id="BJZP01000005">
    <property type="protein sequence ID" value="GEO84622.1"/>
    <property type="molecule type" value="Genomic_DNA"/>
</dbReference>
<reference evidence="2 3" key="1">
    <citation type="submission" date="2019-07" db="EMBL/GenBank/DDBJ databases">
        <title>Whole genome shotgun sequence of Rhizobium naphthalenivorans NBRC 107585.</title>
        <authorList>
            <person name="Hosoyama A."/>
            <person name="Uohara A."/>
            <person name="Ohji S."/>
            <person name="Ichikawa N."/>
        </authorList>
    </citation>
    <scope>NUCLEOTIDE SEQUENCE [LARGE SCALE GENOMIC DNA]</scope>
    <source>
        <strain evidence="2 3">NBRC 107585</strain>
    </source>
</reference>
<gene>
    <name evidence="2" type="ORF">RNA01_15540</name>
</gene>
<feature type="compositionally biased region" description="Low complexity" evidence="1">
    <location>
        <begin position="11"/>
        <end position="45"/>
    </location>
</feature>